<feature type="transmembrane region" description="Helical" evidence="1">
    <location>
        <begin position="27"/>
        <end position="50"/>
    </location>
</feature>
<dbReference type="PANTHER" id="PTHR14969:SF13">
    <property type="entry name" value="AT30094P"/>
    <property type="match status" value="1"/>
</dbReference>
<dbReference type="Proteomes" id="UP000249720">
    <property type="component" value="Unassembled WGS sequence"/>
</dbReference>
<name>A0A2W7RZ88_9BACT</name>
<dbReference type="SUPFAM" id="SSF48317">
    <property type="entry name" value="Acid phosphatase/Vanadium-dependent haloperoxidase"/>
    <property type="match status" value="1"/>
</dbReference>
<evidence type="ECO:0000313" key="4">
    <source>
        <dbReference type="Proteomes" id="UP000249720"/>
    </source>
</evidence>
<feature type="transmembrane region" description="Helical" evidence="1">
    <location>
        <begin position="107"/>
        <end position="129"/>
    </location>
</feature>
<keyword evidence="1" id="KW-0812">Transmembrane</keyword>
<gene>
    <name evidence="3" type="ORF">LX80_00543</name>
</gene>
<dbReference type="InterPro" id="IPR000326">
    <property type="entry name" value="PAP2/HPO"/>
</dbReference>
<evidence type="ECO:0000313" key="3">
    <source>
        <dbReference type="EMBL" id="PZX66043.1"/>
    </source>
</evidence>
<keyword evidence="4" id="KW-1185">Reference proteome</keyword>
<dbReference type="RefSeq" id="WP_111293473.1">
    <property type="nucleotide sequence ID" value="NZ_QKZV01000001.1"/>
</dbReference>
<dbReference type="EMBL" id="QKZV01000001">
    <property type="protein sequence ID" value="PZX66043.1"/>
    <property type="molecule type" value="Genomic_DNA"/>
</dbReference>
<keyword evidence="1" id="KW-0472">Membrane</keyword>
<reference evidence="3 4" key="1">
    <citation type="submission" date="2018-06" db="EMBL/GenBank/DDBJ databases">
        <title>Genomic Encyclopedia of Archaeal and Bacterial Type Strains, Phase II (KMG-II): from individual species to whole genera.</title>
        <authorList>
            <person name="Goeker M."/>
        </authorList>
    </citation>
    <scope>NUCLEOTIDE SEQUENCE [LARGE SCALE GENOMIC DNA]</scope>
    <source>
        <strain evidence="3 4">DSM 23241</strain>
    </source>
</reference>
<feature type="transmembrane region" description="Helical" evidence="1">
    <location>
        <begin position="162"/>
        <end position="184"/>
    </location>
</feature>
<dbReference type="PANTHER" id="PTHR14969">
    <property type="entry name" value="SPHINGOSINE-1-PHOSPHATE PHOSPHOHYDROLASE"/>
    <property type="match status" value="1"/>
</dbReference>
<dbReference type="InterPro" id="IPR036938">
    <property type="entry name" value="PAP2/HPO_sf"/>
</dbReference>
<dbReference type="Pfam" id="PF01569">
    <property type="entry name" value="PAP2"/>
    <property type="match status" value="1"/>
</dbReference>
<dbReference type="CDD" id="cd03395">
    <property type="entry name" value="PAP2_like_4"/>
    <property type="match status" value="1"/>
</dbReference>
<evidence type="ECO:0000256" key="1">
    <source>
        <dbReference type="SAM" id="Phobius"/>
    </source>
</evidence>
<keyword evidence="1" id="KW-1133">Transmembrane helix</keyword>
<dbReference type="SMART" id="SM00014">
    <property type="entry name" value="acidPPc"/>
    <property type="match status" value="1"/>
</dbReference>
<protein>
    <submittedName>
        <fullName evidence="3">Undecaprenyl-diphosphatase</fullName>
    </submittedName>
</protein>
<feature type="transmembrane region" description="Helical" evidence="1">
    <location>
        <begin position="136"/>
        <end position="156"/>
    </location>
</feature>
<dbReference type="Gene3D" id="1.20.144.10">
    <property type="entry name" value="Phosphatidic acid phosphatase type 2/haloperoxidase"/>
    <property type="match status" value="1"/>
</dbReference>
<feature type="domain" description="Phosphatidic acid phosphatase type 2/haloperoxidase" evidence="2">
    <location>
        <begin position="59"/>
        <end position="182"/>
    </location>
</feature>
<sequence length="193" mass="22449">MLEFLEELDRKILIFVNGHHNSFFDGFMYWCSGQYSWVPFYVLLVIILAFKLKWKAVPFVLLVALLLTISDQMASSVFKPIFHRFRPSHEPGLENLLHYVNNYRGGMYGFVSSHAANTFSLAFYFFFAVRSQLPKITVLLFFWAALVAYSRVYLGVHYPSDVIVPIVCIAILNGFIIAKLYLFIIKKYFSKQD</sequence>
<dbReference type="AlphaFoldDB" id="A0A2W7RZ88"/>
<organism evidence="3 4">
    <name type="scientific">Hydrotalea sandarakina</name>
    <dbReference type="NCBI Taxonomy" id="1004304"/>
    <lineage>
        <taxon>Bacteria</taxon>
        <taxon>Pseudomonadati</taxon>
        <taxon>Bacteroidota</taxon>
        <taxon>Chitinophagia</taxon>
        <taxon>Chitinophagales</taxon>
        <taxon>Chitinophagaceae</taxon>
        <taxon>Hydrotalea</taxon>
    </lineage>
</organism>
<comment type="caution">
    <text evidence="3">The sequence shown here is derived from an EMBL/GenBank/DDBJ whole genome shotgun (WGS) entry which is preliminary data.</text>
</comment>
<dbReference type="OrthoDB" id="9789113at2"/>
<evidence type="ECO:0000259" key="2">
    <source>
        <dbReference type="SMART" id="SM00014"/>
    </source>
</evidence>
<proteinExistence type="predicted"/>
<accession>A0A2W7RZ88</accession>
<feature type="transmembrane region" description="Helical" evidence="1">
    <location>
        <begin position="57"/>
        <end position="78"/>
    </location>
</feature>